<evidence type="ECO:0008006" key="3">
    <source>
        <dbReference type="Google" id="ProtNLM"/>
    </source>
</evidence>
<protein>
    <recommendedName>
        <fullName evidence="3">Tetratricopeptide repeat protein</fullName>
    </recommendedName>
</protein>
<organism evidence="1 2">
    <name type="scientific">Rubritalea tangerina</name>
    <dbReference type="NCBI Taxonomy" id="430798"/>
    <lineage>
        <taxon>Bacteria</taxon>
        <taxon>Pseudomonadati</taxon>
        <taxon>Verrucomicrobiota</taxon>
        <taxon>Verrucomicrobiia</taxon>
        <taxon>Verrucomicrobiales</taxon>
        <taxon>Rubritaleaceae</taxon>
        <taxon>Rubritalea</taxon>
    </lineage>
</organism>
<dbReference type="SUPFAM" id="SSF48452">
    <property type="entry name" value="TPR-like"/>
    <property type="match status" value="1"/>
</dbReference>
<accession>A0ABW4Z954</accession>
<reference evidence="2" key="1">
    <citation type="journal article" date="2019" name="Int. J. Syst. Evol. Microbiol.">
        <title>The Global Catalogue of Microorganisms (GCM) 10K type strain sequencing project: providing services to taxonomists for standard genome sequencing and annotation.</title>
        <authorList>
            <consortium name="The Broad Institute Genomics Platform"/>
            <consortium name="The Broad Institute Genome Sequencing Center for Infectious Disease"/>
            <person name="Wu L."/>
            <person name="Ma J."/>
        </authorList>
    </citation>
    <scope>NUCLEOTIDE SEQUENCE [LARGE SCALE GENOMIC DNA]</scope>
    <source>
        <strain evidence="2">CCUG 57942</strain>
    </source>
</reference>
<name>A0ABW4Z954_9BACT</name>
<evidence type="ECO:0000313" key="1">
    <source>
        <dbReference type="EMBL" id="MFD2158202.1"/>
    </source>
</evidence>
<sequence length="141" mass="16554">MKDLEPSLKQEVITLCNKALEAQEEERFHASNRDLYKVFELLPEPKKDWKAYIWLISNIADNHFEQEEYQQGLTHLNTVFELDEEASQNAYLCLRRGQCALELGEETLANELLTQAFKLEGKELFEDEHSKYLKFIKQAAE</sequence>
<dbReference type="RefSeq" id="WP_377090364.1">
    <property type="nucleotide sequence ID" value="NZ_JBHSJL010000014.1"/>
</dbReference>
<evidence type="ECO:0000313" key="2">
    <source>
        <dbReference type="Proteomes" id="UP001597389"/>
    </source>
</evidence>
<dbReference type="EMBL" id="JBHUJB010000021">
    <property type="protein sequence ID" value="MFD2158202.1"/>
    <property type="molecule type" value="Genomic_DNA"/>
</dbReference>
<comment type="caution">
    <text evidence="1">The sequence shown here is derived from an EMBL/GenBank/DDBJ whole genome shotgun (WGS) entry which is preliminary data.</text>
</comment>
<dbReference type="Proteomes" id="UP001597389">
    <property type="component" value="Unassembled WGS sequence"/>
</dbReference>
<keyword evidence="2" id="KW-1185">Reference proteome</keyword>
<proteinExistence type="predicted"/>
<gene>
    <name evidence="1" type="ORF">ACFSW8_04770</name>
</gene>
<dbReference type="Gene3D" id="1.25.40.10">
    <property type="entry name" value="Tetratricopeptide repeat domain"/>
    <property type="match status" value="1"/>
</dbReference>
<dbReference type="InterPro" id="IPR011990">
    <property type="entry name" value="TPR-like_helical_dom_sf"/>
</dbReference>